<dbReference type="PANTHER" id="PTHR18964:SF146">
    <property type="entry name" value="POLYPHOSPHATE GLUCOKINASE"/>
    <property type="match status" value="1"/>
</dbReference>
<dbReference type="NCBIfam" id="NF045942">
    <property type="entry name" value="PolPhglucPhase"/>
    <property type="match status" value="1"/>
</dbReference>
<proteinExistence type="inferred from homology"/>
<evidence type="ECO:0000313" key="3">
    <source>
        <dbReference type="Proteomes" id="UP000463857"/>
    </source>
</evidence>
<dbReference type="Proteomes" id="UP000463857">
    <property type="component" value="Chromosome"/>
</dbReference>
<dbReference type="InterPro" id="IPR000600">
    <property type="entry name" value="ROK"/>
</dbReference>
<keyword evidence="3" id="KW-1185">Reference proteome</keyword>
<dbReference type="InterPro" id="IPR043129">
    <property type="entry name" value="ATPase_NBD"/>
</dbReference>
<dbReference type="KEGG" id="eke:EK0264_17850"/>
<dbReference type="OrthoDB" id="849313at2"/>
<dbReference type="PANTHER" id="PTHR18964">
    <property type="entry name" value="ROK (REPRESSOR, ORF, KINASE) FAMILY"/>
    <property type="match status" value="1"/>
</dbReference>
<protein>
    <submittedName>
        <fullName evidence="2">ROK family protein</fullName>
    </submittedName>
</protein>
<dbReference type="InParanoid" id="A0A7L4YSS2"/>
<name>A0A7L4YSS2_9ACTN</name>
<dbReference type="FunCoup" id="A0A7L4YSS2">
    <property type="interactions" value="90"/>
</dbReference>
<comment type="similarity">
    <text evidence="1">Belongs to the ROK (NagC/XylR) family.</text>
</comment>
<sequence length="254" mass="26173">MSARSGHNVGMGIDIGGTGIKGALVDLKKGDLASDRIRIPTPKKSTAQNVADVVAEIVKKAGFSGEVGITFPAVMQHGIARTAANIDQSWIGTDVGAAMEKAIGMPVEVLNDADAAGLAEVRYGAGKGVDGVVLLLTFGTGIGSALFTGGVLVPNTEFGHIELDGADGEEYAAGSVKDKKGMTHKKWAKRVDKYLAVLEKGLWPDLIIVGGGISKEADKWVPHLTNRTPIAVAKLLNNAGIVGAALAAKENVGQ</sequence>
<evidence type="ECO:0000313" key="2">
    <source>
        <dbReference type="EMBL" id="QHC01954.1"/>
    </source>
</evidence>
<organism evidence="2 3">
    <name type="scientific">Epidermidibacterium keratini</name>
    <dbReference type="NCBI Taxonomy" id="1891644"/>
    <lineage>
        <taxon>Bacteria</taxon>
        <taxon>Bacillati</taxon>
        <taxon>Actinomycetota</taxon>
        <taxon>Actinomycetes</taxon>
        <taxon>Sporichthyales</taxon>
        <taxon>Sporichthyaceae</taxon>
        <taxon>Epidermidibacterium</taxon>
    </lineage>
</organism>
<dbReference type="AlphaFoldDB" id="A0A7L4YSS2"/>
<dbReference type="RefSeq" id="WP_159547078.1">
    <property type="nucleotide sequence ID" value="NZ_CP047156.1"/>
</dbReference>
<accession>A0A7L4YSS2</accession>
<dbReference type="Pfam" id="PF00480">
    <property type="entry name" value="ROK"/>
    <property type="match status" value="1"/>
</dbReference>
<dbReference type="Gene3D" id="3.30.420.40">
    <property type="match status" value="2"/>
</dbReference>
<gene>
    <name evidence="2" type="ORF">EK0264_17850</name>
</gene>
<dbReference type="CDD" id="cd24058">
    <property type="entry name" value="ASKHA_NBD_ROK_PPGK"/>
    <property type="match status" value="1"/>
</dbReference>
<evidence type="ECO:0000256" key="1">
    <source>
        <dbReference type="ARBA" id="ARBA00006479"/>
    </source>
</evidence>
<dbReference type="EMBL" id="CP047156">
    <property type="protein sequence ID" value="QHC01954.1"/>
    <property type="molecule type" value="Genomic_DNA"/>
</dbReference>
<reference evidence="2 3" key="1">
    <citation type="journal article" date="2018" name="Int. J. Syst. Evol. Microbiol.">
        <title>Epidermidibacterium keratini gen. nov., sp. nov., a member of the family Sporichthyaceae, isolated from keratin epidermis.</title>
        <authorList>
            <person name="Lee D.G."/>
            <person name="Trujillo M.E."/>
            <person name="Kang S."/>
            <person name="Nam J.J."/>
            <person name="Kim Y.J."/>
        </authorList>
    </citation>
    <scope>NUCLEOTIDE SEQUENCE [LARGE SCALE GENOMIC DNA]</scope>
    <source>
        <strain evidence="2 3">EPI-7</strain>
    </source>
</reference>
<dbReference type="SUPFAM" id="SSF53067">
    <property type="entry name" value="Actin-like ATPase domain"/>
    <property type="match status" value="1"/>
</dbReference>